<sequence length="64" mass="7299">MADKLEPLAVRPSEAARLVDVSRTTFYRWMHRADFPVIRLGGCTRIPVDGLREWIAKQSEVSTV</sequence>
<feature type="domain" description="Helix-turn-helix" evidence="1">
    <location>
        <begin position="12"/>
        <end position="59"/>
    </location>
</feature>
<dbReference type="InterPro" id="IPR009061">
    <property type="entry name" value="DNA-bd_dom_put_sf"/>
</dbReference>
<dbReference type="HOGENOM" id="CLU_2880136_0_0_9"/>
<dbReference type="GO" id="GO:0003677">
    <property type="term" value="F:DNA binding"/>
    <property type="evidence" value="ECO:0007669"/>
    <property type="project" value="InterPro"/>
</dbReference>
<dbReference type="RefSeq" id="WP_021631747.1">
    <property type="nucleotide sequence ID" value="NZ_KN174161.1"/>
</dbReference>
<gene>
    <name evidence="2" type="ORF">HMPREF9460_00729</name>
</gene>
<dbReference type="NCBIfam" id="TIGR01764">
    <property type="entry name" value="excise"/>
    <property type="match status" value="1"/>
</dbReference>
<evidence type="ECO:0000313" key="3">
    <source>
        <dbReference type="Proteomes" id="UP000029585"/>
    </source>
</evidence>
<keyword evidence="3" id="KW-1185">Reference proteome</keyword>
<dbReference type="Pfam" id="PF12728">
    <property type="entry name" value="HTH_17"/>
    <property type="match status" value="1"/>
</dbReference>
<dbReference type="EMBL" id="ADLO01000027">
    <property type="protein sequence ID" value="KGF56830.1"/>
    <property type="molecule type" value="Genomic_DNA"/>
</dbReference>
<dbReference type="SUPFAM" id="SSF46955">
    <property type="entry name" value="Putative DNA-binding domain"/>
    <property type="match status" value="1"/>
</dbReference>
<evidence type="ECO:0000313" key="2">
    <source>
        <dbReference type="EMBL" id="KGF56830.1"/>
    </source>
</evidence>
<dbReference type="InterPro" id="IPR041657">
    <property type="entry name" value="HTH_17"/>
</dbReference>
<reference evidence="2 3" key="1">
    <citation type="submission" date="2011-08" db="EMBL/GenBank/DDBJ databases">
        <title>The Genome Sequence of Clostridium orbiscindens 1_3_50AFAA.</title>
        <authorList>
            <consortium name="The Broad Institute Genome Sequencing Platform"/>
            <person name="Earl A."/>
            <person name="Ward D."/>
            <person name="Feldgarden M."/>
            <person name="Gevers D."/>
            <person name="Daigneault M."/>
            <person name="Strauss J."/>
            <person name="Allen-Vercoe E."/>
            <person name="Young S.K."/>
            <person name="Zeng Q."/>
            <person name="Gargeya S."/>
            <person name="Fitzgerald M."/>
            <person name="Haas B."/>
            <person name="Abouelleil A."/>
            <person name="Alvarado L."/>
            <person name="Arachchi H.M."/>
            <person name="Berlin A."/>
            <person name="Brown A."/>
            <person name="Chapman S.B."/>
            <person name="Chen Z."/>
            <person name="Dunbar C."/>
            <person name="Freedman E."/>
            <person name="Gearin G."/>
            <person name="Gellesch M."/>
            <person name="Goldberg J."/>
            <person name="Griggs A."/>
            <person name="Gujja S."/>
            <person name="Heiman D."/>
            <person name="Howarth C."/>
            <person name="Larson L."/>
            <person name="Lui A."/>
            <person name="MacDonald P.J.P."/>
            <person name="Montmayeur A."/>
            <person name="Murphy C."/>
            <person name="Neiman D."/>
            <person name="Pearson M."/>
            <person name="Priest M."/>
            <person name="Roberts A."/>
            <person name="Saif S."/>
            <person name="Shea T."/>
            <person name="Shenoy N."/>
            <person name="Sisk P."/>
            <person name="Stolte C."/>
            <person name="Sykes S."/>
            <person name="Wortman J."/>
            <person name="Nusbaum C."/>
            <person name="Birren B."/>
        </authorList>
    </citation>
    <scope>NUCLEOTIDE SEQUENCE [LARGE SCALE GENOMIC DNA]</scope>
    <source>
        <strain evidence="2 3">1_3_50AFAA</strain>
    </source>
</reference>
<name>A0A096BCL5_FLAPL</name>
<comment type="caution">
    <text evidence="2">The sequence shown here is derived from an EMBL/GenBank/DDBJ whole genome shotgun (WGS) entry which is preliminary data.</text>
</comment>
<accession>A0A096BCL5</accession>
<evidence type="ECO:0000259" key="1">
    <source>
        <dbReference type="Pfam" id="PF12728"/>
    </source>
</evidence>
<dbReference type="Proteomes" id="UP000029585">
    <property type="component" value="Unassembled WGS sequence"/>
</dbReference>
<dbReference type="AlphaFoldDB" id="A0A096BCL5"/>
<organism evidence="2 3">
    <name type="scientific">Flavonifractor plautii 1_3_50AFAA</name>
    <dbReference type="NCBI Taxonomy" id="742738"/>
    <lineage>
        <taxon>Bacteria</taxon>
        <taxon>Bacillati</taxon>
        <taxon>Bacillota</taxon>
        <taxon>Clostridia</taxon>
        <taxon>Eubacteriales</taxon>
        <taxon>Oscillospiraceae</taxon>
        <taxon>Flavonifractor</taxon>
    </lineage>
</organism>
<protein>
    <recommendedName>
        <fullName evidence="1">Helix-turn-helix domain-containing protein</fullName>
    </recommendedName>
</protein>
<dbReference type="InterPro" id="IPR010093">
    <property type="entry name" value="SinI_DNA-bd"/>
</dbReference>
<proteinExistence type="predicted"/>